<name>A0AAW7XXX9_9RHOB</name>
<evidence type="ECO:0000313" key="2">
    <source>
        <dbReference type="EMBL" id="MDO6458900.1"/>
    </source>
</evidence>
<sequence length="80" mass="8892">MIKKLPLTAEPHERETLPSFFSRMAQINGTEATDFALDLGISFKRILEQDALAIETFAARSGLTPEQRATLLSWTGERVG</sequence>
<comment type="caution">
    <text evidence="2">The sequence shown here is derived from an EMBL/GenBank/DDBJ whole genome shotgun (WGS) entry which is preliminary data.</text>
</comment>
<dbReference type="Pfam" id="PF06527">
    <property type="entry name" value="TniQ"/>
    <property type="match status" value="1"/>
</dbReference>
<dbReference type="Proteomes" id="UP001169823">
    <property type="component" value="Unassembled WGS sequence"/>
</dbReference>
<protein>
    <submittedName>
        <fullName evidence="2">TniQ family protein</fullName>
    </submittedName>
</protein>
<accession>A0AAW7XXX9</accession>
<feature type="domain" description="TniQ" evidence="1">
    <location>
        <begin position="6"/>
        <end position="74"/>
    </location>
</feature>
<evidence type="ECO:0000313" key="3">
    <source>
        <dbReference type="Proteomes" id="UP001169823"/>
    </source>
</evidence>
<organism evidence="2 3">
    <name type="scientific">Celeribacter halophilus</name>
    <dbReference type="NCBI Taxonomy" id="576117"/>
    <lineage>
        <taxon>Bacteria</taxon>
        <taxon>Pseudomonadati</taxon>
        <taxon>Pseudomonadota</taxon>
        <taxon>Alphaproteobacteria</taxon>
        <taxon>Rhodobacterales</taxon>
        <taxon>Roseobacteraceae</taxon>
        <taxon>Celeribacter</taxon>
    </lineage>
</organism>
<dbReference type="EMBL" id="JAUOPJ010000023">
    <property type="protein sequence ID" value="MDO6458900.1"/>
    <property type="molecule type" value="Genomic_DNA"/>
</dbReference>
<dbReference type="AlphaFoldDB" id="A0AAW7XXX9"/>
<feature type="non-terminal residue" evidence="2">
    <location>
        <position position="80"/>
    </location>
</feature>
<dbReference type="RefSeq" id="WP_303495139.1">
    <property type="nucleotide sequence ID" value="NZ_JAUOPJ010000023.1"/>
</dbReference>
<evidence type="ECO:0000259" key="1">
    <source>
        <dbReference type="Pfam" id="PF06527"/>
    </source>
</evidence>
<proteinExistence type="predicted"/>
<dbReference type="InterPro" id="IPR009492">
    <property type="entry name" value="TniQ"/>
</dbReference>
<gene>
    <name evidence="2" type="ORF">Q4494_17610</name>
</gene>
<reference evidence="2" key="1">
    <citation type="submission" date="2023-07" db="EMBL/GenBank/DDBJ databases">
        <title>Genome content predicts the carbon catabolic preferences of heterotrophic bacteria.</title>
        <authorList>
            <person name="Gralka M."/>
        </authorList>
    </citation>
    <scope>NUCLEOTIDE SEQUENCE</scope>
    <source>
        <strain evidence="2">I2M02</strain>
    </source>
</reference>